<dbReference type="OrthoDB" id="2588702at2759"/>
<reference evidence="6 7" key="1">
    <citation type="submission" date="2019-04" db="EMBL/GenBank/DDBJ databases">
        <title>Annotation for the trematode Fasciola gigantica.</title>
        <authorList>
            <person name="Choi Y.-J."/>
        </authorList>
    </citation>
    <scope>NUCLEOTIDE SEQUENCE [LARGE SCALE GENOMIC DNA]</scope>
    <source>
        <strain evidence="6">Uganda_cow_1</strain>
    </source>
</reference>
<keyword evidence="7" id="KW-1185">Reference proteome</keyword>
<evidence type="ECO:0000256" key="4">
    <source>
        <dbReference type="SAM" id="MobiDB-lite"/>
    </source>
</evidence>
<feature type="domain" description="RRM" evidence="5">
    <location>
        <begin position="16"/>
        <end position="89"/>
    </location>
</feature>
<evidence type="ECO:0000313" key="6">
    <source>
        <dbReference type="EMBL" id="TPP65418.1"/>
    </source>
</evidence>
<dbReference type="SUPFAM" id="SSF54928">
    <property type="entry name" value="RNA-binding domain, RBD"/>
    <property type="match status" value="2"/>
</dbReference>
<feature type="compositionally biased region" description="Basic and acidic residues" evidence="4">
    <location>
        <begin position="259"/>
        <end position="281"/>
    </location>
</feature>
<dbReference type="InterPro" id="IPR035979">
    <property type="entry name" value="RBD_domain_sf"/>
</dbReference>
<dbReference type="PROSITE" id="PS50102">
    <property type="entry name" value="RRM"/>
    <property type="match status" value="2"/>
</dbReference>
<feature type="domain" description="RRM" evidence="5">
    <location>
        <begin position="880"/>
        <end position="958"/>
    </location>
</feature>
<evidence type="ECO:0000256" key="1">
    <source>
        <dbReference type="ARBA" id="ARBA00022737"/>
    </source>
</evidence>
<feature type="region of interest" description="Disordered" evidence="4">
    <location>
        <begin position="156"/>
        <end position="389"/>
    </location>
</feature>
<sequence>MPSDHFFAPTVGTMSVIIRLQNLPMSANASNIRRFFVGLAIPEGGVHIVGGNDGDAFIAFATDEDARKAMLLDRQTINGAPVRLFLSSKTEMQSVIESARSSALYTGVTVAVTTTAVPQKTEAMQALDVTAPKLPSSFPSYRNGAIRDSYPEVRSDQFAYPGKRPSPPPHRSFEAPVSNPYPGSSLVIPPRLPDGSAVQEPLPPNREYDFSHQPNAPFSRYDGVRDRISGITDYPPPRDHPGSSDPPPDSYRSYYDDSVYDRHVTDGRFAHSKDSSRDDPRGAYGDARFNRNTPDNRFDYNKPLTPPGPPPDRIARDGFSREPEIDSDTSSYPPYPPPDRHRPPPPYDRQQPPFPNSRGHGERDFSVRPPWLNEDAVPHGSKRPFHSQQDLDDYGARKRRIPPPAPPPPVKSASEALPLETEFVVRLAVPVTEVGVKSVFEILRGVHIVPKWGIRIEEDALQRPTGYIYIMVTARESFDRALSYDGRPYRGKTVKVTQSSLDEFYCVTDSNFRSKCPPEIIKKLPSPGEPFTPPYHTDGCLEVAELPPDATRSEVVRFLGAPGLSPSDVVIASFAPSDRTAPLSSKSVRALVVLPSAKDMQILLSAKARPLRPDGAFPPVRLTSISRLQFEAFSVYSVDGKPMTDSAKAEKSSANNSAETTKSHQGESLTCAFLSGLSRYLKDSEVLRLFPSILIPGDAIRMVPPANTSAYIDFISENNCRRAMSDVTGKDSNAKLSHPDIRLEPISREDMESRLENIPKPEEPHITERNSRPPVRDPRDTRNWDPRTGPRPPHVSPVAFRSRSPPPGKPGYSDSYYDRNAPPVPFEDVPVDAYVGSNRRRPPMDMPPHPGPPPNDYHQPRPVDHQALPPPIRRVVPDFVTVFIGNLPPSVTVDQLAGIIRDYYFVPGSVRIRRDVHGVPTGEALVDFNSSYDADRVIRDLSGYRIAGRPIVLQYDLLYLDIQQSIFYIWRAFPQSCFVACACNRFTINREKAR</sequence>
<feature type="region of interest" description="Disordered" evidence="4">
    <location>
        <begin position="644"/>
        <end position="665"/>
    </location>
</feature>
<gene>
    <name evidence="6" type="ORF">FGIG_04981</name>
</gene>
<dbReference type="Gene3D" id="3.30.70.330">
    <property type="match status" value="3"/>
</dbReference>
<dbReference type="Pfam" id="PF00076">
    <property type="entry name" value="RRM_1"/>
    <property type="match status" value="1"/>
</dbReference>
<feature type="region of interest" description="Disordered" evidence="4">
    <location>
        <begin position="726"/>
        <end position="868"/>
    </location>
</feature>
<feature type="compositionally biased region" description="Pro residues" evidence="4">
    <location>
        <begin position="844"/>
        <end position="855"/>
    </location>
</feature>
<accession>A0A504Z6B6</accession>
<dbReference type="CDD" id="cd12510">
    <property type="entry name" value="RRM1_RBM12_like"/>
    <property type="match status" value="1"/>
</dbReference>
<protein>
    <submittedName>
        <fullName evidence="6">RNA-binding protein 12</fullName>
    </submittedName>
</protein>
<dbReference type="AlphaFoldDB" id="A0A504Z6B6"/>
<name>A0A504Z6B6_FASGI</name>
<dbReference type="EMBL" id="SUNJ01003211">
    <property type="protein sequence ID" value="TPP65418.1"/>
    <property type="molecule type" value="Genomic_DNA"/>
</dbReference>
<dbReference type="InterPro" id="IPR012677">
    <property type="entry name" value="Nucleotide-bd_a/b_plait_sf"/>
</dbReference>
<dbReference type="InterPro" id="IPR000504">
    <property type="entry name" value="RRM_dom"/>
</dbReference>
<evidence type="ECO:0000256" key="2">
    <source>
        <dbReference type="ARBA" id="ARBA00022884"/>
    </source>
</evidence>
<dbReference type="InterPro" id="IPR050666">
    <property type="entry name" value="ESRP"/>
</dbReference>
<dbReference type="SMART" id="SM00360">
    <property type="entry name" value="RRM"/>
    <property type="match status" value="2"/>
</dbReference>
<dbReference type="PANTHER" id="PTHR13976">
    <property type="entry name" value="HETEROGENEOUS NUCLEAR RIBONUCLEOPROTEIN-RELATED"/>
    <property type="match status" value="1"/>
</dbReference>
<feature type="compositionally biased region" description="Pro residues" evidence="4">
    <location>
        <begin position="344"/>
        <end position="355"/>
    </location>
</feature>
<proteinExistence type="predicted"/>
<evidence type="ECO:0000256" key="3">
    <source>
        <dbReference type="PROSITE-ProRule" id="PRU00176"/>
    </source>
</evidence>
<evidence type="ECO:0000259" key="5">
    <source>
        <dbReference type="PROSITE" id="PS50102"/>
    </source>
</evidence>
<feature type="compositionally biased region" description="Basic and acidic residues" evidence="4">
    <location>
        <begin position="726"/>
        <end position="785"/>
    </location>
</feature>
<dbReference type="GO" id="GO:0003723">
    <property type="term" value="F:RNA binding"/>
    <property type="evidence" value="ECO:0007669"/>
    <property type="project" value="UniProtKB-UniRule"/>
</dbReference>
<dbReference type="CDD" id="cd00590">
    <property type="entry name" value="RRM_SF"/>
    <property type="match status" value="1"/>
</dbReference>
<keyword evidence="1" id="KW-0677">Repeat</keyword>
<comment type="caution">
    <text evidence="6">The sequence shown here is derived from an EMBL/GenBank/DDBJ whole genome shotgun (WGS) entry which is preliminary data.</text>
</comment>
<dbReference type="Proteomes" id="UP000316759">
    <property type="component" value="Unassembled WGS sequence"/>
</dbReference>
<keyword evidence="2 3" id="KW-0694">RNA-binding</keyword>
<evidence type="ECO:0000313" key="7">
    <source>
        <dbReference type="Proteomes" id="UP000316759"/>
    </source>
</evidence>
<feature type="compositionally biased region" description="Basic and acidic residues" evidence="4">
    <location>
        <begin position="313"/>
        <end position="324"/>
    </location>
</feature>
<dbReference type="STRING" id="46835.A0A504Z6B6"/>
<organism evidence="6 7">
    <name type="scientific">Fasciola gigantica</name>
    <name type="common">Giant liver fluke</name>
    <dbReference type="NCBI Taxonomy" id="46835"/>
    <lineage>
        <taxon>Eukaryota</taxon>
        <taxon>Metazoa</taxon>
        <taxon>Spiralia</taxon>
        <taxon>Lophotrochozoa</taxon>
        <taxon>Platyhelminthes</taxon>
        <taxon>Trematoda</taxon>
        <taxon>Digenea</taxon>
        <taxon>Plagiorchiida</taxon>
        <taxon>Echinostomata</taxon>
        <taxon>Echinostomatoidea</taxon>
        <taxon>Fasciolidae</taxon>
        <taxon>Fasciola</taxon>
    </lineage>
</organism>